<evidence type="ECO:0000259" key="2">
    <source>
        <dbReference type="Pfam" id="PF01408"/>
    </source>
</evidence>
<dbReference type="InterPro" id="IPR050463">
    <property type="entry name" value="Gfo/Idh/MocA_oxidrdct_glycsds"/>
</dbReference>
<sequence>MLKVAMLSKWHVHAGGYANILRSLKNVKITCVWDELPSRGKEWAKELEADFEDNLDILLKRSDVDGVVVCAPTNMHANIMVSAAQAGKHIFTEKAMALTVKDCDKIADAVKKSGVKFCISFPDRTTPEHLYVKKVIDENLIGNVTLLRARNGHDGALNNWLPDYWYDEKATGGGAMMDLGCHPMYLASWILGKPKRIMSMFNYFTNKIVEDNAVCTIEFQNKALAIVETSFVTYKTLPMLEVYGTEGSIIINGNDVKLISKKMDPAFSGWVNPSSLPKALPAPIVQWVDGILKGEHIYFGTEDGTKLTELLENAYISHKEKREIEIQQ</sequence>
<accession>A0A7C5PA35</accession>
<dbReference type="PANTHER" id="PTHR43818">
    <property type="entry name" value="BCDNA.GH03377"/>
    <property type="match status" value="1"/>
</dbReference>
<protein>
    <submittedName>
        <fullName evidence="4">Gfo/Idh/MocA family oxidoreductase</fullName>
    </submittedName>
</protein>
<dbReference type="Gene3D" id="3.30.360.10">
    <property type="entry name" value="Dihydrodipicolinate Reductase, domain 2"/>
    <property type="match status" value="1"/>
</dbReference>
<dbReference type="PANTHER" id="PTHR43818:SF11">
    <property type="entry name" value="BCDNA.GH03377"/>
    <property type="match status" value="1"/>
</dbReference>
<keyword evidence="1" id="KW-0560">Oxidoreductase</keyword>
<name>A0A7C5PA35_9BACT</name>
<dbReference type="Pfam" id="PF01408">
    <property type="entry name" value="GFO_IDH_MocA"/>
    <property type="match status" value="1"/>
</dbReference>
<evidence type="ECO:0000256" key="1">
    <source>
        <dbReference type="ARBA" id="ARBA00023002"/>
    </source>
</evidence>
<dbReference type="SUPFAM" id="SSF55347">
    <property type="entry name" value="Glyceraldehyde-3-phosphate dehydrogenase-like, C-terminal domain"/>
    <property type="match status" value="1"/>
</dbReference>
<dbReference type="SUPFAM" id="SSF51735">
    <property type="entry name" value="NAD(P)-binding Rossmann-fold domains"/>
    <property type="match status" value="1"/>
</dbReference>
<dbReference type="InterPro" id="IPR036291">
    <property type="entry name" value="NAD(P)-bd_dom_sf"/>
</dbReference>
<dbReference type="InterPro" id="IPR055170">
    <property type="entry name" value="GFO_IDH_MocA-like_dom"/>
</dbReference>
<dbReference type="GO" id="GO:0016491">
    <property type="term" value="F:oxidoreductase activity"/>
    <property type="evidence" value="ECO:0007669"/>
    <property type="project" value="UniProtKB-KW"/>
</dbReference>
<dbReference type="GO" id="GO:0000166">
    <property type="term" value="F:nucleotide binding"/>
    <property type="evidence" value="ECO:0007669"/>
    <property type="project" value="InterPro"/>
</dbReference>
<feature type="domain" description="GFO/IDH/MocA-like oxidoreductase" evidence="3">
    <location>
        <begin position="130"/>
        <end position="249"/>
    </location>
</feature>
<feature type="domain" description="Gfo/Idh/MocA-like oxidoreductase N-terminal" evidence="2">
    <location>
        <begin position="19"/>
        <end position="118"/>
    </location>
</feature>
<dbReference type="EMBL" id="DRUY01000112">
    <property type="protein sequence ID" value="HHI65546.1"/>
    <property type="molecule type" value="Genomic_DNA"/>
</dbReference>
<proteinExistence type="predicted"/>
<evidence type="ECO:0000313" key="4">
    <source>
        <dbReference type="EMBL" id="HHI65546.1"/>
    </source>
</evidence>
<dbReference type="AlphaFoldDB" id="A0A7C5PA35"/>
<dbReference type="Gene3D" id="3.40.50.720">
    <property type="entry name" value="NAD(P)-binding Rossmann-like Domain"/>
    <property type="match status" value="1"/>
</dbReference>
<organism evidence="4">
    <name type="scientific">Thermodesulfobium narugense</name>
    <dbReference type="NCBI Taxonomy" id="184064"/>
    <lineage>
        <taxon>Bacteria</taxon>
        <taxon>Pseudomonadati</taxon>
        <taxon>Thermodesulfobiota</taxon>
        <taxon>Thermodesulfobiia</taxon>
        <taxon>Thermodesulfobiales</taxon>
        <taxon>Thermodesulfobiaceae</taxon>
        <taxon>Thermodesulfobium</taxon>
    </lineage>
</organism>
<reference evidence="4" key="1">
    <citation type="journal article" date="2020" name="mSystems">
        <title>Genome- and Community-Level Interaction Insights into Carbon Utilization and Element Cycling Functions of Hydrothermarchaeota in Hydrothermal Sediment.</title>
        <authorList>
            <person name="Zhou Z."/>
            <person name="Liu Y."/>
            <person name="Xu W."/>
            <person name="Pan J."/>
            <person name="Luo Z.H."/>
            <person name="Li M."/>
        </authorList>
    </citation>
    <scope>NUCLEOTIDE SEQUENCE [LARGE SCALE GENOMIC DNA]</scope>
    <source>
        <strain evidence="4">SpSt-1019</strain>
    </source>
</reference>
<comment type="caution">
    <text evidence="4">The sequence shown here is derived from an EMBL/GenBank/DDBJ whole genome shotgun (WGS) entry which is preliminary data.</text>
</comment>
<evidence type="ECO:0000259" key="3">
    <source>
        <dbReference type="Pfam" id="PF22725"/>
    </source>
</evidence>
<gene>
    <name evidence="4" type="ORF">ENL70_03230</name>
</gene>
<dbReference type="InterPro" id="IPR000683">
    <property type="entry name" value="Gfo/Idh/MocA-like_OxRdtase_N"/>
</dbReference>
<dbReference type="Pfam" id="PF22725">
    <property type="entry name" value="GFO_IDH_MocA_C3"/>
    <property type="match status" value="1"/>
</dbReference>